<dbReference type="EMBL" id="LCAB01000008">
    <property type="protein sequence ID" value="KKR83030.1"/>
    <property type="molecule type" value="Genomic_DNA"/>
</dbReference>
<proteinExistence type="predicted"/>
<dbReference type="AlphaFoldDB" id="A0A0G0WFF6"/>
<feature type="transmembrane region" description="Helical" evidence="1">
    <location>
        <begin position="378"/>
        <end position="395"/>
    </location>
</feature>
<feature type="transmembrane region" description="Helical" evidence="1">
    <location>
        <begin position="348"/>
        <end position="366"/>
    </location>
</feature>
<protein>
    <recommendedName>
        <fullName evidence="4">Glycosyltransferase RgtA/B/C/D-like domain-containing protein</fullName>
    </recommendedName>
</protein>
<feature type="transmembrane region" description="Helical" evidence="1">
    <location>
        <begin position="296"/>
        <end position="315"/>
    </location>
</feature>
<accession>A0A0G0WFF6</accession>
<evidence type="ECO:0008006" key="4">
    <source>
        <dbReference type="Google" id="ProtNLM"/>
    </source>
</evidence>
<feature type="transmembrane region" description="Helical" evidence="1">
    <location>
        <begin position="94"/>
        <end position="115"/>
    </location>
</feature>
<feature type="transmembrane region" description="Helical" evidence="1">
    <location>
        <begin position="174"/>
        <end position="199"/>
    </location>
</feature>
<dbReference type="Proteomes" id="UP000034601">
    <property type="component" value="Unassembled WGS sequence"/>
</dbReference>
<dbReference type="PANTHER" id="PTHR44216">
    <property type="entry name" value="PROTEIN O-MANNOSYL-TRANSFERASE TMTC2"/>
    <property type="match status" value="1"/>
</dbReference>
<organism evidence="2 3">
    <name type="scientific">Candidatus Daviesbacteria bacterium GW2011_GWA2_40_9</name>
    <dbReference type="NCBI Taxonomy" id="1618424"/>
    <lineage>
        <taxon>Bacteria</taxon>
        <taxon>Candidatus Daviesiibacteriota</taxon>
    </lineage>
</organism>
<evidence type="ECO:0000313" key="3">
    <source>
        <dbReference type="Proteomes" id="UP000034601"/>
    </source>
</evidence>
<keyword evidence="1" id="KW-1133">Transmembrane helix</keyword>
<sequence length="500" mass="57851">MNNRSRLHRFALLTKRYKVVLALLFLLPWLLFSDTIHSYFSQDDFFHLRVVMDKNYQDIPSFFFSLQKEYAFYRPLSRETFNLLMYRSFGLNPLPFHLVNLLLVMIGGWLVFLVAQKLTKSSLTSLLAVVLYLFNSIHSIELYYLASVQTLLALLFLLLSLLFYLSSDDSLKKYLLSLSFFVLGLLSHEISIVMIGIIFCLEVTINNLRVWDKRLVKRLLPFAVIGLFYLASTSLFNRLPDQPVYQPVLSVKSMINTLSWYTLWVAGMPEFVVDFIGPKLTVNPNLMKWYGNFFRIALPTFLVGGLAITYFLVIFKNQLLKSNIFWFVALSYFISLLPFIFFPQHKSSYYLTLASVWFSILLALPLSWALEKQKVMKVFSLLAIIAFIVISYQTINLNKITYWAAKRASAAHVLLADVKEKYPSVDKGAVFYIKNDSNYPFIAKEWGSSSKQAFYILSGSDAFKLLFGDPTIQVYFEEMHPFPPSINKGKVIIYTAKFPY</sequence>
<dbReference type="InterPro" id="IPR052384">
    <property type="entry name" value="TMTC_O-mannosyltransferase"/>
</dbReference>
<comment type="caution">
    <text evidence="2">The sequence shown here is derived from an EMBL/GenBank/DDBJ whole genome shotgun (WGS) entry which is preliminary data.</text>
</comment>
<evidence type="ECO:0000256" key="1">
    <source>
        <dbReference type="SAM" id="Phobius"/>
    </source>
</evidence>
<name>A0A0G0WFF6_9BACT</name>
<gene>
    <name evidence="2" type="ORF">UU29_C0008G0139</name>
</gene>
<dbReference type="PATRIC" id="fig|1618424.3.peg.692"/>
<keyword evidence="1" id="KW-0472">Membrane</keyword>
<feature type="transmembrane region" description="Helical" evidence="1">
    <location>
        <begin position="219"/>
        <end position="237"/>
    </location>
</feature>
<feature type="transmembrane region" description="Helical" evidence="1">
    <location>
        <begin position="324"/>
        <end position="342"/>
    </location>
</feature>
<dbReference type="PANTHER" id="PTHR44216:SF3">
    <property type="entry name" value="PROTEIN O-MANNOSYL-TRANSFERASE TMTC2"/>
    <property type="match status" value="1"/>
</dbReference>
<evidence type="ECO:0000313" key="2">
    <source>
        <dbReference type="EMBL" id="KKR83030.1"/>
    </source>
</evidence>
<dbReference type="GO" id="GO:0000030">
    <property type="term" value="F:mannosyltransferase activity"/>
    <property type="evidence" value="ECO:0007669"/>
    <property type="project" value="TreeGrafter"/>
</dbReference>
<feature type="transmembrane region" description="Helical" evidence="1">
    <location>
        <begin position="146"/>
        <end position="165"/>
    </location>
</feature>
<keyword evidence="1" id="KW-0812">Transmembrane</keyword>
<dbReference type="GO" id="GO:0035269">
    <property type="term" value="P:protein O-linked glycosylation via mannose"/>
    <property type="evidence" value="ECO:0007669"/>
    <property type="project" value="TreeGrafter"/>
</dbReference>
<reference evidence="2 3" key="1">
    <citation type="journal article" date="2015" name="Nature">
        <title>rRNA introns, odd ribosomes, and small enigmatic genomes across a large radiation of phyla.</title>
        <authorList>
            <person name="Brown C.T."/>
            <person name="Hug L.A."/>
            <person name="Thomas B.C."/>
            <person name="Sharon I."/>
            <person name="Castelle C.J."/>
            <person name="Singh A."/>
            <person name="Wilkins M.J."/>
            <person name="Williams K.H."/>
            <person name="Banfield J.F."/>
        </authorList>
    </citation>
    <scope>NUCLEOTIDE SEQUENCE [LARGE SCALE GENOMIC DNA]</scope>
</reference>